<name>A0ACB9RZ04_9MYRT</name>
<evidence type="ECO:0000313" key="1">
    <source>
        <dbReference type="EMBL" id="KAI4384145.1"/>
    </source>
</evidence>
<organism evidence="1 2">
    <name type="scientific">Melastoma candidum</name>
    <dbReference type="NCBI Taxonomy" id="119954"/>
    <lineage>
        <taxon>Eukaryota</taxon>
        <taxon>Viridiplantae</taxon>
        <taxon>Streptophyta</taxon>
        <taxon>Embryophyta</taxon>
        <taxon>Tracheophyta</taxon>
        <taxon>Spermatophyta</taxon>
        <taxon>Magnoliopsida</taxon>
        <taxon>eudicotyledons</taxon>
        <taxon>Gunneridae</taxon>
        <taxon>Pentapetalae</taxon>
        <taxon>rosids</taxon>
        <taxon>malvids</taxon>
        <taxon>Myrtales</taxon>
        <taxon>Melastomataceae</taxon>
        <taxon>Melastomatoideae</taxon>
        <taxon>Melastomateae</taxon>
        <taxon>Melastoma</taxon>
    </lineage>
</organism>
<gene>
    <name evidence="1" type="ORF">MLD38_002333</name>
</gene>
<proteinExistence type="predicted"/>
<protein>
    <submittedName>
        <fullName evidence="1">Uncharacterized protein</fullName>
    </submittedName>
</protein>
<accession>A0ACB9RZ04</accession>
<reference evidence="2" key="1">
    <citation type="journal article" date="2023" name="Front. Plant Sci.">
        <title>Chromosomal-level genome assembly of Melastoma candidum provides insights into trichome evolution.</title>
        <authorList>
            <person name="Zhong Y."/>
            <person name="Wu W."/>
            <person name="Sun C."/>
            <person name="Zou P."/>
            <person name="Liu Y."/>
            <person name="Dai S."/>
            <person name="Zhou R."/>
        </authorList>
    </citation>
    <scope>NUCLEOTIDE SEQUENCE [LARGE SCALE GENOMIC DNA]</scope>
</reference>
<sequence length="625" mass="69205">MADFHGGDDHGNRLQEELSYAVLLSDRVRSSIDESRAYRSECFEVGRQVDKLSHMLRSLIRLSSSLSASLYERPIRRVVSDVSSNLHRSLSLTRKCKRQNFVRRLCSIISVADFGKLSGLLESSIGDMKWVLSVYDYEGNGGYIGAGSGGIGISLPPIASNDPILAWVWSFIACLHMGQLSDRVEAANELATLAKDNDRNKKIIVEEGGVSPLLKLLKEAATPNAQIVAATALLNLSDNQERVRAIVDHSGIPLIVQVLGDSPMQVQIRVASLVARMAEFDPVAQEDFARANVIRPLVTLLSFETFFDEDPVPRVHPGKHSIHSIIQMNKEKERGKNALLKSSSRLSLASSPVHSLFGSNKKDRENEFPEVKISLKTRCAEAVWMLARGNVPNCRKITETKGLLCLAKLVEKEHGELLFNCLMALAEITAAAEYNADLRHGAFKTNSPAAKAVVDQLLRLINEVDDSSLQIPSIRAIGCLARTFPARETRVILPLVTQLDSRNPNVAIEAAISLCKFTSPENFLHSEHSKAIIEFNGIPSLMRLLRGDEHTQLYGLELLCFLTMHASDTEALRQARVLTALEGVDRSLIGQNPKLKELITTAIYQLKMYHVDLHPQMQYLPALNK</sequence>
<dbReference type="Proteomes" id="UP001057402">
    <property type="component" value="Chromosome 2"/>
</dbReference>
<keyword evidence="2" id="KW-1185">Reference proteome</keyword>
<evidence type="ECO:0000313" key="2">
    <source>
        <dbReference type="Proteomes" id="UP001057402"/>
    </source>
</evidence>
<dbReference type="EMBL" id="CM042881">
    <property type="protein sequence ID" value="KAI4384145.1"/>
    <property type="molecule type" value="Genomic_DNA"/>
</dbReference>
<comment type="caution">
    <text evidence="1">The sequence shown here is derived from an EMBL/GenBank/DDBJ whole genome shotgun (WGS) entry which is preliminary data.</text>
</comment>